<name>A0A6A4G1U6_9STRA</name>
<dbReference type="EMBL" id="QXFT01000025">
    <property type="protein sequence ID" value="KAE9358969.1"/>
    <property type="molecule type" value="Genomic_DNA"/>
</dbReference>
<evidence type="ECO:0000313" key="2">
    <source>
        <dbReference type="EMBL" id="KAE9358969.1"/>
    </source>
</evidence>
<comment type="caution">
    <text evidence="2">The sequence shown here is derived from an EMBL/GenBank/DDBJ whole genome shotgun (WGS) entry which is preliminary data.</text>
</comment>
<evidence type="ECO:0000256" key="1">
    <source>
        <dbReference type="SAM" id="MobiDB-lite"/>
    </source>
</evidence>
<sequence length="76" mass="7785">MDLTEGRWPLLNRLSPDSGGGREQPPEEKVSGQRSRQAPETGSVGGMTGTGFSRARAAASDAGPTGRTETLASAGL</sequence>
<feature type="compositionally biased region" description="Polar residues" evidence="1">
    <location>
        <begin position="67"/>
        <end position="76"/>
    </location>
</feature>
<reference evidence="2 3" key="1">
    <citation type="submission" date="2018-08" db="EMBL/GenBank/DDBJ databases">
        <title>Genomic investigation of the strawberry pathogen Phytophthora fragariae indicates pathogenicity is determined by transcriptional variation in three key races.</title>
        <authorList>
            <person name="Adams T.M."/>
            <person name="Armitage A.D."/>
            <person name="Sobczyk M.K."/>
            <person name="Bates H.J."/>
            <person name="Dunwell J.M."/>
            <person name="Nellist C.F."/>
            <person name="Harrison R.J."/>
        </authorList>
    </citation>
    <scope>NUCLEOTIDE SEQUENCE [LARGE SCALE GENOMIC DNA]</scope>
    <source>
        <strain evidence="2 3">SCRP333</strain>
    </source>
</reference>
<protein>
    <submittedName>
        <fullName evidence="2">Uncharacterized protein</fullName>
    </submittedName>
</protein>
<gene>
    <name evidence="2" type="ORF">PR003_g1010</name>
</gene>
<accession>A0A6A4G1U6</accession>
<proteinExistence type="predicted"/>
<keyword evidence="3" id="KW-1185">Reference proteome</keyword>
<dbReference type="Proteomes" id="UP000434957">
    <property type="component" value="Unassembled WGS sequence"/>
</dbReference>
<dbReference type="AlphaFoldDB" id="A0A6A4G1U6"/>
<organism evidence="2 3">
    <name type="scientific">Phytophthora rubi</name>
    <dbReference type="NCBI Taxonomy" id="129364"/>
    <lineage>
        <taxon>Eukaryota</taxon>
        <taxon>Sar</taxon>
        <taxon>Stramenopiles</taxon>
        <taxon>Oomycota</taxon>
        <taxon>Peronosporomycetes</taxon>
        <taxon>Peronosporales</taxon>
        <taxon>Peronosporaceae</taxon>
        <taxon>Phytophthora</taxon>
    </lineage>
</organism>
<evidence type="ECO:0000313" key="3">
    <source>
        <dbReference type="Proteomes" id="UP000434957"/>
    </source>
</evidence>
<feature type="region of interest" description="Disordered" evidence="1">
    <location>
        <begin position="1"/>
        <end position="76"/>
    </location>
</feature>